<reference evidence="3" key="1">
    <citation type="journal article" date="2010" name="Science">
        <title>Signatures of adaptation to obligate biotrophy in the Hyaloperonospora arabidopsidis genome.</title>
        <authorList>
            <person name="Baxter L."/>
            <person name="Tripathy S."/>
            <person name="Ishaque N."/>
            <person name="Boot N."/>
            <person name="Cabral A."/>
            <person name="Kemen E."/>
            <person name="Thines M."/>
            <person name="Ah-Fong A."/>
            <person name="Anderson R."/>
            <person name="Badejoko W."/>
            <person name="Bittner-Eddy P."/>
            <person name="Boore J.L."/>
            <person name="Chibucos M.C."/>
            <person name="Coates M."/>
            <person name="Dehal P."/>
            <person name="Delehaunty K."/>
            <person name="Dong S."/>
            <person name="Downton P."/>
            <person name="Dumas B."/>
            <person name="Fabro G."/>
            <person name="Fronick C."/>
            <person name="Fuerstenberg S.I."/>
            <person name="Fulton L."/>
            <person name="Gaulin E."/>
            <person name="Govers F."/>
            <person name="Hughes L."/>
            <person name="Humphray S."/>
            <person name="Jiang R.H."/>
            <person name="Judelson H."/>
            <person name="Kamoun S."/>
            <person name="Kyung K."/>
            <person name="Meijer H."/>
            <person name="Minx P."/>
            <person name="Morris P."/>
            <person name="Nelson J."/>
            <person name="Phuntumart V."/>
            <person name="Qutob D."/>
            <person name="Rehmany A."/>
            <person name="Rougon-Cardoso A."/>
            <person name="Ryden P."/>
            <person name="Torto-Alalibo T."/>
            <person name="Studholme D."/>
            <person name="Wang Y."/>
            <person name="Win J."/>
            <person name="Wood J."/>
            <person name="Clifton S.W."/>
            <person name="Rogers J."/>
            <person name="Van den Ackerveken G."/>
            <person name="Jones J.D."/>
            <person name="McDowell J.M."/>
            <person name="Beynon J."/>
            <person name="Tyler B.M."/>
        </authorList>
    </citation>
    <scope>NUCLEOTIDE SEQUENCE [LARGE SCALE GENOMIC DNA]</scope>
    <source>
        <strain evidence="3">Emoy2</strain>
    </source>
</reference>
<keyword evidence="3" id="KW-1185">Reference proteome</keyword>
<dbReference type="EnsemblProtists" id="HpaT808760">
    <property type="protein sequence ID" value="HpaP808760"/>
    <property type="gene ID" value="HpaG808760"/>
</dbReference>
<feature type="region of interest" description="Disordered" evidence="1">
    <location>
        <begin position="164"/>
        <end position="200"/>
    </location>
</feature>
<organism evidence="2 3">
    <name type="scientific">Hyaloperonospora arabidopsidis (strain Emoy2)</name>
    <name type="common">Downy mildew agent</name>
    <name type="synonym">Peronospora arabidopsidis</name>
    <dbReference type="NCBI Taxonomy" id="559515"/>
    <lineage>
        <taxon>Eukaryota</taxon>
        <taxon>Sar</taxon>
        <taxon>Stramenopiles</taxon>
        <taxon>Oomycota</taxon>
        <taxon>Peronosporomycetes</taxon>
        <taxon>Peronosporales</taxon>
        <taxon>Peronosporaceae</taxon>
        <taxon>Hyaloperonospora</taxon>
    </lineage>
</organism>
<dbReference type="EMBL" id="JH598593">
    <property type="status" value="NOT_ANNOTATED_CDS"/>
    <property type="molecule type" value="Genomic_DNA"/>
</dbReference>
<sequence length="231" mass="25229">MGPTVYMLKKAYFTEYDPSFYHMSCSGHEKAQLARQEALFKTWQISDPPIPLVAQVPSPHPSLGALRLIVLEEGLLGVLRLILDDANTHAACDCEGTSCTIGSKRTNVMVVIRAIHIVNLLVLVLERGADRTLFPQQNGAILSDSTRRQTLALLCSGPAAFEEADTTHRGKKRLKRQPSSSDDDGMHMTNDGDQSGPSEVNDSSIVALLVALSKDMVKHDFENANARFGVV</sequence>
<dbReference type="HOGENOM" id="CLU_1201817_0_0_1"/>
<name>M4BQS1_HYAAE</name>
<protein>
    <submittedName>
        <fullName evidence="2">Uncharacterized protein</fullName>
    </submittedName>
</protein>
<dbReference type="InParanoid" id="M4BQS1"/>
<dbReference type="AlphaFoldDB" id="M4BQS1"/>
<reference evidence="2" key="2">
    <citation type="submission" date="2015-06" db="UniProtKB">
        <authorList>
            <consortium name="EnsemblProtists"/>
        </authorList>
    </citation>
    <scope>IDENTIFICATION</scope>
    <source>
        <strain evidence="2">Emoy2</strain>
    </source>
</reference>
<evidence type="ECO:0000256" key="1">
    <source>
        <dbReference type="SAM" id="MobiDB-lite"/>
    </source>
</evidence>
<accession>M4BQS1</accession>
<evidence type="ECO:0000313" key="3">
    <source>
        <dbReference type="Proteomes" id="UP000011713"/>
    </source>
</evidence>
<dbReference type="STRING" id="559515.M4BQS1"/>
<dbReference type="eggNOG" id="KOG1139">
    <property type="taxonomic scope" value="Eukaryota"/>
</dbReference>
<proteinExistence type="predicted"/>
<evidence type="ECO:0000313" key="2">
    <source>
        <dbReference type="EnsemblProtists" id="HpaP808760"/>
    </source>
</evidence>
<feature type="compositionally biased region" description="Polar residues" evidence="1">
    <location>
        <begin position="191"/>
        <end position="200"/>
    </location>
</feature>
<dbReference type="Proteomes" id="UP000011713">
    <property type="component" value="Unassembled WGS sequence"/>
</dbReference>
<dbReference type="VEuPathDB" id="FungiDB:HpaG808760"/>